<dbReference type="SUPFAM" id="SSF53706">
    <property type="entry name" value="Formate dehydrogenase/DMSO reductase, domains 1-3"/>
    <property type="match status" value="1"/>
</dbReference>
<dbReference type="PANTHER" id="PTHR43742">
    <property type="entry name" value="TRIMETHYLAMINE-N-OXIDE REDUCTASE"/>
    <property type="match status" value="1"/>
</dbReference>
<dbReference type="SMART" id="SM00926">
    <property type="entry name" value="Molybdop_Fe4S4"/>
    <property type="match status" value="1"/>
</dbReference>
<evidence type="ECO:0000256" key="4">
    <source>
        <dbReference type="ARBA" id="ARBA00022729"/>
    </source>
</evidence>
<dbReference type="InterPro" id="IPR006963">
    <property type="entry name" value="Mopterin_OxRdtase_4Fe-4S_dom"/>
</dbReference>
<dbReference type="Gene3D" id="3.30.200.210">
    <property type="match status" value="1"/>
</dbReference>
<evidence type="ECO:0000256" key="7">
    <source>
        <dbReference type="ARBA" id="ARBA00023014"/>
    </source>
</evidence>
<dbReference type="CDD" id="cd00368">
    <property type="entry name" value="Molybdopterin-Binding"/>
    <property type="match status" value="1"/>
</dbReference>
<proteinExistence type="predicted"/>
<sequence>MSLRPTNIPLTVKEFEEELCGLCAGCGCSCGYILYTKDHTIVDLYGHPADKRGIGSLCTKGITYIQSTDTNPLRLRKAFFRKDQDYVEISYTSATNLAKEKLKDKKVAFLLDRSAGLEEYVLAKEITPFVFTDTVYLPFKASTLLPQEWRDRRFILAFEVEPVFSEVMSTRWLIDAVEKGAYLYVISSRYSTLNAKAKETYLMPPHQALLFLEKILQEEHTDKRIDFLKKSLQLIKESLVLVSASLMVSPFKDRVIRFMKELRRRFKVEYAIVGDVMPFPSYSLKDLCESIDDFDALVVFGNPLRLLRDEHLEKLKDKFVLQFTLFPNFTSHHANLVLPMTNFTERDFINYRHGFGFLAYTPKVLNRQEYINPYTFLREVFEKDITLEEFLSHYGIDYQELKTSDEAKLKLPPLEEVFQQEERTEPLKEGIYIYTDNTLVEDLGHWYTWTHDMEKYQMAYLNERTAKKLKVEDKIFIRGHEFKVIITPNIADDVVFIPLSYEEYQPFHPGVSVGRFLKHPYYRFEVLE</sequence>
<evidence type="ECO:0000259" key="8">
    <source>
        <dbReference type="SMART" id="SM00926"/>
    </source>
</evidence>
<dbReference type="PANTHER" id="PTHR43742:SF9">
    <property type="entry name" value="TETRATHIONATE REDUCTASE SUBUNIT A"/>
    <property type="match status" value="1"/>
</dbReference>
<dbReference type="OrthoDB" id="9864at2"/>
<accession>A0A285NRU1</accession>
<dbReference type="RefSeq" id="WP_096600704.1">
    <property type="nucleotide sequence ID" value="NZ_OBEN01000001.1"/>
</dbReference>
<keyword evidence="1" id="KW-0004">4Fe-4S</keyword>
<reference evidence="10" key="1">
    <citation type="submission" date="2017-09" db="EMBL/GenBank/DDBJ databases">
        <authorList>
            <person name="Varghese N."/>
            <person name="Submissions S."/>
        </authorList>
    </citation>
    <scope>NUCLEOTIDE SEQUENCE [LARGE SCALE GENOMIC DNA]</scope>
    <source>
        <strain evidence="10">DSM 2913</strain>
    </source>
</reference>
<dbReference type="GO" id="GO:0016491">
    <property type="term" value="F:oxidoreductase activity"/>
    <property type="evidence" value="ECO:0007669"/>
    <property type="project" value="UniProtKB-KW"/>
</dbReference>
<keyword evidence="10" id="KW-1185">Reference proteome</keyword>
<keyword evidence="3" id="KW-0479">Metal-binding</keyword>
<evidence type="ECO:0000256" key="1">
    <source>
        <dbReference type="ARBA" id="ARBA00022485"/>
    </source>
</evidence>
<evidence type="ECO:0000313" key="10">
    <source>
        <dbReference type="Proteomes" id="UP000218627"/>
    </source>
</evidence>
<evidence type="ECO:0000313" key="9">
    <source>
        <dbReference type="EMBL" id="SNZ12222.1"/>
    </source>
</evidence>
<evidence type="ECO:0000256" key="2">
    <source>
        <dbReference type="ARBA" id="ARBA00022505"/>
    </source>
</evidence>
<dbReference type="InterPro" id="IPR050612">
    <property type="entry name" value="Prok_Mopterin_Oxidored"/>
</dbReference>
<keyword evidence="5" id="KW-0560">Oxidoreductase</keyword>
<evidence type="ECO:0000256" key="5">
    <source>
        <dbReference type="ARBA" id="ARBA00023002"/>
    </source>
</evidence>
<evidence type="ECO:0000256" key="6">
    <source>
        <dbReference type="ARBA" id="ARBA00023004"/>
    </source>
</evidence>
<dbReference type="GO" id="GO:0046872">
    <property type="term" value="F:metal ion binding"/>
    <property type="evidence" value="ECO:0007669"/>
    <property type="project" value="UniProtKB-KW"/>
</dbReference>
<dbReference type="AlphaFoldDB" id="A0A285NRU1"/>
<evidence type="ECO:0000256" key="3">
    <source>
        <dbReference type="ARBA" id="ARBA00022723"/>
    </source>
</evidence>
<gene>
    <name evidence="9" type="ORF">SAMN06265353_0490</name>
</gene>
<keyword evidence="2" id="KW-0500">Molybdenum</keyword>
<name>A0A285NRU1_9AQUI</name>
<keyword evidence="6" id="KW-0408">Iron</keyword>
<keyword evidence="7" id="KW-0411">Iron-sulfur</keyword>
<dbReference type="Proteomes" id="UP000218627">
    <property type="component" value="Unassembled WGS sequence"/>
</dbReference>
<feature type="domain" description="4Fe-4S Mo/W bis-MGD-type" evidence="8">
    <location>
        <begin position="16"/>
        <end position="70"/>
    </location>
</feature>
<keyword evidence="4" id="KW-0732">Signal</keyword>
<protein>
    <submittedName>
        <fullName evidence="9">NADH-dependent fumarate reductase subunit C</fullName>
    </submittedName>
</protein>
<dbReference type="EMBL" id="OBEN01000001">
    <property type="protein sequence ID" value="SNZ12222.1"/>
    <property type="molecule type" value="Genomic_DNA"/>
</dbReference>
<dbReference type="GO" id="GO:0051539">
    <property type="term" value="F:4 iron, 4 sulfur cluster binding"/>
    <property type="evidence" value="ECO:0007669"/>
    <property type="project" value="UniProtKB-KW"/>
</dbReference>
<organism evidence="9 10">
    <name type="scientific">Hydrogenobacter hydrogenophilus</name>
    <dbReference type="NCBI Taxonomy" id="35835"/>
    <lineage>
        <taxon>Bacteria</taxon>
        <taxon>Pseudomonadati</taxon>
        <taxon>Aquificota</taxon>
        <taxon>Aquificia</taxon>
        <taxon>Aquificales</taxon>
        <taxon>Aquificaceae</taxon>
        <taxon>Hydrogenobacter</taxon>
    </lineage>
</organism>